<dbReference type="EC" id="3.2.1.23" evidence="4"/>
<dbReference type="Pfam" id="PF21467">
    <property type="entry name" value="BetaGal_gal-bd"/>
    <property type="match status" value="1"/>
</dbReference>
<comment type="catalytic activity">
    <reaction evidence="4">
        <text>Hydrolysis of terminal non-reducing beta-D-galactose residues in beta-D-galactosides.</text>
        <dbReference type="EC" id="3.2.1.23"/>
    </reaction>
</comment>
<dbReference type="InterPro" id="IPR048913">
    <property type="entry name" value="BetaGal_gal-bd"/>
</dbReference>
<dbReference type="PANTHER" id="PTHR23421">
    <property type="entry name" value="BETA-GALACTOSIDASE RELATED"/>
    <property type="match status" value="1"/>
</dbReference>
<dbReference type="InterPro" id="IPR008979">
    <property type="entry name" value="Galactose-bd-like_sf"/>
</dbReference>
<dbReference type="InterPro" id="IPR019801">
    <property type="entry name" value="Glyco_hydro_35_CS"/>
</dbReference>
<dbReference type="PRINTS" id="PR00742">
    <property type="entry name" value="GLHYDRLASE35"/>
</dbReference>
<dbReference type="Pfam" id="PF01301">
    <property type="entry name" value="Glyco_hydro_35"/>
    <property type="match status" value="1"/>
</dbReference>
<dbReference type="Proteomes" id="UP001549257">
    <property type="component" value="Unassembled WGS sequence"/>
</dbReference>
<feature type="domain" description="Beta-galactosidase galactose-binding" evidence="8">
    <location>
        <begin position="508"/>
        <end position="566"/>
    </location>
</feature>
<evidence type="ECO:0000256" key="1">
    <source>
        <dbReference type="ARBA" id="ARBA00009809"/>
    </source>
</evidence>
<dbReference type="PIRSF" id="PIRSF006336">
    <property type="entry name" value="B-gal"/>
    <property type="match status" value="1"/>
</dbReference>
<proteinExistence type="inferred from homology"/>
<dbReference type="GO" id="GO:0004565">
    <property type="term" value="F:beta-galactosidase activity"/>
    <property type="evidence" value="ECO:0007669"/>
    <property type="project" value="UniProtKB-EC"/>
</dbReference>
<organism evidence="9 10">
    <name type="scientific">Conyzicola nivalis</name>
    <dbReference type="NCBI Taxonomy" id="1477021"/>
    <lineage>
        <taxon>Bacteria</taxon>
        <taxon>Bacillati</taxon>
        <taxon>Actinomycetota</taxon>
        <taxon>Actinomycetes</taxon>
        <taxon>Micrococcales</taxon>
        <taxon>Microbacteriaceae</taxon>
        <taxon>Conyzicola</taxon>
    </lineage>
</organism>
<name>A0ABV2QRX1_9MICO</name>
<evidence type="ECO:0000256" key="4">
    <source>
        <dbReference type="RuleBase" id="RU000675"/>
    </source>
</evidence>
<dbReference type="Pfam" id="PF21317">
    <property type="entry name" value="BetaGal_ABD_1"/>
    <property type="match status" value="1"/>
</dbReference>
<comment type="caution">
    <text evidence="9">The sequence shown here is derived from an EMBL/GenBank/DDBJ whole genome shotgun (WGS) entry which is preliminary data.</text>
</comment>
<sequence>MSASTTPRSFSIGEQDFLLDGEPFRIISGALHYFRVHPDQWADRIHKARLMGLNTIETYVPWNEHSPQRGTFDTAGALDLARFLDLVAAEGLLAIVRPGPYICAEWDNGGLPAWLFSDPAVGVRRNEPLYMAAIAEYFDALLPIVAERQIDRGGPVVLVQIENEYGAYGDDKDYLRALVDLNRAGGITVPLTTIDQPTHQMLSDGGLPELHKTGSFGSRATARLATLREHQPTGPLMCAEFWNGWFDHWGAHHHTTGTAEAAAELDELLASGASVNLYMLLGGTNFGFTNGANDKGVYQPTTTSYDYDAPLTESGEPGPKFWAFRDVIAKYAPVPDEVPVASAPAPVFEVVLDRSVPLSQAIRSSAPSLGTWGEYDHLPTLDELGHFRGFALYETTVETGGVLSFGEVRDRAQVFLDGEPVGVLSRDRHDTALVVPGGGVLQLLVEDQGRVNYGPRIGEDKGLVGPALLDGAEIAGWRVLPLDVGSLPAAARRDVEPGEASVVSVAGPAFAGGSFDIETPADLYLSTAGWGKGNAFVNGFNLGRYWSNGPASTLYVPGPALVAGRNEIVVFETLAIARPVARFVAAPELGHTEF</sequence>
<evidence type="ECO:0000259" key="7">
    <source>
        <dbReference type="Pfam" id="PF21317"/>
    </source>
</evidence>
<dbReference type="InterPro" id="IPR026283">
    <property type="entry name" value="B-gal_1-like"/>
</dbReference>
<dbReference type="PROSITE" id="PS01182">
    <property type="entry name" value="GLYCOSYL_HYDROL_F35"/>
    <property type="match status" value="1"/>
</dbReference>
<dbReference type="EMBL" id="JBEPSJ010000004">
    <property type="protein sequence ID" value="MET4583690.1"/>
    <property type="molecule type" value="Genomic_DNA"/>
</dbReference>
<evidence type="ECO:0000256" key="2">
    <source>
        <dbReference type="ARBA" id="ARBA00022801"/>
    </source>
</evidence>
<evidence type="ECO:0000256" key="3">
    <source>
        <dbReference type="ARBA" id="ARBA00023295"/>
    </source>
</evidence>
<dbReference type="InterPro" id="IPR001944">
    <property type="entry name" value="Glycoside_Hdrlase_35"/>
</dbReference>
<dbReference type="InterPro" id="IPR031330">
    <property type="entry name" value="Gly_Hdrlase_35_cat"/>
</dbReference>
<keyword evidence="2 4" id="KW-0378">Hydrolase</keyword>
<protein>
    <recommendedName>
        <fullName evidence="4">Beta-galactosidase</fullName>
        <ecNumber evidence="4">3.2.1.23</ecNumber>
    </recommendedName>
</protein>
<evidence type="ECO:0000259" key="8">
    <source>
        <dbReference type="Pfam" id="PF21467"/>
    </source>
</evidence>
<evidence type="ECO:0000259" key="6">
    <source>
        <dbReference type="Pfam" id="PF01301"/>
    </source>
</evidence>
<dbReference type="RefSeq" id="WP_354025857.1">
    <property type="nucleotide sequence ID" value="NZ_JBEPSJ010000004.1"/>
</dbReference>
<reference evidence="9 10" key="1">
    <citation type="submission" date="2024-06" db="EMBL/GenBank/DDBJ databases">
        <title>Sorghum-associated microbial communities from plants grown in Nebraska, USA.</title>
        <authorList>
            <person name="Schachtman D."/>
        </authorList>
    </citation>
    <scope>NUCLEOTIDE SEQUENCE [LARGE SCALE GENOMIC DNA]</scope>
    <source>
        <strain evidence="9 10">2857</strain>
    </source>
</reference>
<dbReference type="SUPFAM" id="SSF49785">
    <property type="entry name" value="Galactose-binding domain-like"/>
    <property type="match status" value="1"/>
</dbReference>
<dbReference type="Gene3D" id="3.20.20.80">
    <property type="entry name" value="Glycosidases"/>
    <property type="match status" value="1"/>
</dbReference>
<dbReference type="InterPro" id="IPR017853">
    <property type="entry name" value="GH"/>
</dbReference>
<evidence type="ECO:0000313" key="9">
    <source>
        <dbReference type="EMBL" id="MET4583690.1"/>
    </source>
</evidence>
<dbReference type="Gene3D" id="2.60.120.260">
    <property type="entry name" value="Galactose-binding domain-like"/>
    <property type="match status" value="2"/>
</dbReference>
<evidence type="ECO:0000256" key="5">
    <source>
        <dbReference type="RuleBase" id="RU003679"/>
    </source>
</evidence>
<dbReference type="SUPFAM" id="SSF51445">
    <property type="entry name" value="(Trans)glycosidases"/>
    <property type="match status" value="1"/>
</dbReference>
<comment type="similarity">
    <text evidence="1 5">Belongs to the glycosyl hydrolase 35 family.</text>
</comment>
<keyword evidence="10" id="KW-1185">Reference proteome</keyword>
<accession>A0ABV2QRX1</accession>
<evidence type="ECO:0000313" key="10">
    <source>
        <dbReference type="Proteomes" id="UP001549257"/>
    </source>
</evidence>
<feature type="domain" description="Glycoside hydrolase 35 catalytic" evidence="6">
    <location>
        <begin position="17"/>
        <end position="330"/>
    </location>
</feature>
<keyword evidence="3 4" id="KW-0326">Glycosidase</keyword>
<gene>
    <name evidence="9" type="ORF">ABIE21_003216</name>
</gene>
<dbReference type="InterPro" id="IPR048912">
    <property type="entry name" value="BetaGal1-like_ABD1"/>
</dbReference>
<feature type="domain" description="Beta-galactosidase 1-like first all-beta" evidence="7">
    <location>
        <begin position="380"/>
        <end position="483"/>
    </location>
</feature>